<accession>C9ZFA2</accession>
<evidence type="ECO:0000313" key="2">
    <source>
        <dbReference type="Proteomes" id="UP000001444"/>
    </source>
</evidence>
<sequence>MDDMVQWLGQQLDEDERIARVATPGPWEQSGIGEYGWAVSFSRPGAGVEVEDSDQGRADADFIAAHDPARVLCEIDAKRRIIAAYENYDREAPELDVPESVLRLLALPYADRPGYREEWRP</sequence>
<dbReference type="EMBL" id="FN554889">
    <property type="protein sequence ID" value="CBG71888.1"/>
    <property type="molecule type" value="Genomic_DNA"/>
</dbReference>
<dbReference type="RefSeq" id="WP_013002476.1">
    <property type="nucleotide sequence ID" value="NC_013929.1"/>
</dbReference>
<protein>
    <submittedName>
        <fullName evidence="1">Uncharacterized protein</fullName>
    </submittedName>
</protein>
<dbReference type="HOGENOM" id="CLU_146101_0_0_11"/>
<dbReference type="eggNOG" id="ENOG50346CW">
    <property type="taxonomic scope" value="Bacteria"/>
</dbReference>
<keyword evidence="2" id="KW-1185">Reference proteome</keyword>
<dbReference type="KEGG" id="scb:SCAB_48371"/>
<dbReference type="Pfam" id="PF19730">
    <property type="entry name" value="DUF6221"/>
    <property type="match status" value="1"/>
</dbReference>
<name>C9ZFA2_STRSW</name>
<dbReference type="STRING" id="680198.SCAB_48371"/>
<proteinExistence type="predicted"/>
<gene>
    <name evidence="1" type="ordered locus">SCAB_48371</name>
</gene>
<reference evidence="1 2" key="1">
    <citation type="journal article" date="2010" name="Mol. Plant Microbe Interact.">
        <title>Streptomyces scabies 87-22 contains a coronafacic acid-like biosynthetic cluster that contributes to plant-microbe interactions.</title>
        <authorList>
            <person name="Bignell D.R."/>
            <person name="Seipke R.F."/>
            <person name="Huguet-Tapia J.C."/>
            <person name="Chambers A.H."/>
            <person name="Parry R.J."/>
            <person name="Loria R."/>
        </authorList>
    </citation>
    <scope>NUCLEOTIDE SEQUENCE [LARGE SCALE GENOMIC DNA]</scope>
    <source>
        <strain evidence="1 2">87.22</strain>
    </source>
</reference>
<dbReference type="GeneID" id="24313448"/>
<dbReference type="Proteomes" id="UP000001444">
    <property type="component" value="Chromosome"/>
</dbReference>
<evidence type="ECO:0000313" key="1">
    <source>
        <dbReference type="EMBL" id="CBG71888.1"/>
    </source>
</evidence>
<dbReference type="AlphaFoldDB" id="C9ZFA2"/>
<dbReference type="InterPro" id="IPR046193">
    <property type="entry name" value="DUF6221"/>
</dbReference>
<organism evidence="1 2">
    <name type="scientific">Streptomyces scabiei (strain 87.22)</name>
    <dbReference type="NCBI Taxonomy" id="680198"/>
    <lineage>
        <taxon>Bacteria</taxon>
        <taxon>Bacillati</taxon>
        <taxon>Actinomycetota</taxon>
        <taxon>Actinomycetes</taxon>
        <taxon>Kitasatosporales</taxon>
        <taxon>Streptomycetaceae</taxon>
        <taxon>Streptomyces</taxon>
    </lineage>
</organism>